<proteinExistence type="predicted"/>
<dbReference type="InterPro" id="IPR011335">
    <property type="entry name" value="Restrct_endonuc-II-like"/>
</dbReference>
<accession>A0A518D9Z3</accession>
<dbReference type="InterPro" id="IPR008538">
    <property type="entry name" value="Uma2"/>
</dbReference>
<gene>
    <name evidence="2" type="ORF">Pla175_16740</name>
</gene>
<dbReference type="PANTHER" id="PTHR34107:SF4">
    <property type="entry name" value="SLL1222 PROTEIN"/>
    <property type="match status" value="1"/>
</dbReference>
<dbReference type="SUPFAM" id="SSF52980">
    <property type="entry name" value="Restriction endonuclease-like"/>
    <property type="match status" value="1"/>
</dbReference>
<reference evidence="2 3" key="1">
    <citation type="submission" date="2019-02" db="EMBL/GenBank/DDBJ databases">
        <title>Deep-cultivation of Planctomycetes and their phenomic and genomic characterization uncovers novel biology.</title>
        <authorList>
            <person name="Wiegand S."/>
            <person name="Jogler M."/>
            <person name="Boedeker C."/>
            <person name="Pinto D."/>
            <person name="Vollmers J."/>
            <person name="Rivas-Marin E."/>
            <person name="Kohn T."/>
            <person name="Peeters S.H."/>
            <person name="Heuer A."/>
            <person name="Rast P."/>
            <person name="Oberbeckmann S."/>
            <person name="Bunk B."/>
            <person name="Jeske O."/>
            <person name="Meyerdierks A."/>
            <person name="Storesund J.E."/>
            <person name="Kallscheuer N."/>
            <person name="Luecker S."/>
            <person name="Lage O.M."/>
            <person name="Pohl T."/>
            <person name="Merkel B.J."/>
            <person name="Hornburger P."/>
            <person name="Mueller R.-W."/>
            <person name="Bruemmer F."/>
            <person name="Labrenz M."/>
            <person name="Spormann A.M."/>
            <person name="Op den Camp H."/>
            <person name="Overmann J."/>
            <person name="Amann R."/>
            <person name="Jetten M.S.M."/>
            <person name="Mascher T."/>
            <person name="Medema M.H."/>
            <person name="Devos D.P."/>
            <person name="Kaster A.-K."/>
            <person name="Ovreas L."/>
            <person name="Rohde M."/>
            <person name="Galperin M.Y."/>
            <person name="Jogler C."/>
        </authorList>
    </citation>
    <scope>NUCLEOTIDE SEQUENCE [LARGE SCALE GENOMIC DNA]</scope>
    <source>
        <strain evidence="2 3">Pla175</strain>
    </source>
</reference>
<feature type="domain" description="Putative restriction endonuclease" evidence="1">
    <location>
        <begin position="29"/>
        <end position="161"/>
    </location>
</feature>
<sequence length="203" mass="22990">MDTLILDEMLSEQIRQERADRGADRWDEVWDGVYIMAPLPNIEHQDLVSRLTSALLDGLTFADDSRVFAGVNVSDRLDDWKSNYRCPDVAVFLPESKAMDKESFFHGGPDFAVEVVSPRDRSREKLDFYASVGTTELLIVDRNPWALELWRLSEDELRCTGSARIDDGELSSTVIPFAFSLELGMKRAGIKVRQTADGRSWNA</sequence>
<dbReference type="Pfam" id="PF05685">
    <property type="entry name" value="Uma2"/>
    <property type="match status" value="1"/>
</dbReference>
<dbReference type="EMBL" id="CP036291">
    <property type="protein sequence ID" value="QDU88299.1"/>
    <property type="molecule type" value="Genomic_DNA"/>
</dbReference>
<keyword evidence="3" id="KW-1185">Reference proteome</keyword>
<dbReference type="CDD" id="cd06260">
    <property type="entry name" value="DUF820-like"/>
    <property type="match status" value="1"/>
</dbReference>
<organism evidence="2 3">
    <name type="scientific">Pirellulimonas nuda</name>
    <dbReference type="NCBI Taxonomy" id="2528009"/>
    <lineage>
        <taxon>Bacteria</taxon>
        <taxon>Pseudomonadati</taxon>
        <taxon>Planctomycetota</taxon>
        <taxon>Planctomycetia</taxon>
        <taxon>Pirellulales</taxon>
        <taxon>Lacipirellulaceae</taxon>
        <taxon>Pirellulimonas</taxon>
    </lineage>
</organism>
<evidence type="ECO:0000259" key="1">
    <source>
        <dbReference type="Pfam" id="PF05685"/>
    </source>
</evidence>
<dbReference type="Gene3D" id="3.90.1570.10">
    <property type="entry name" value="tt1808, chain A"/>
    <property type="match status" value="1"/>
</dbReference>
<dbReference type="RefSeq" id="WP_197527345.1">
    <property type="nucleotide sequence ID" value="NZ_CP036291.1"/>
</dbReference>
<dbReference type="InterPro" id="IPR012296">
    <property type="entry name" value="Nuclease_put_TT1808"/>
</dbReference>
<dbReference type="PANTHER" id="PTHR34107">
    <property type="entry name" value="SLL0198 PROTEIN-RELATED"/>
    <property type="match status" value="1"/>
</dbReference>
<dbReference type="Proteomes" id="UP000317429">
    <property type="component" value="Chromosome"/>
</dbReference>
<dbReference type="AlphaFoldDB" id="A0A518D9Z3"/>
<evidence type="ECO:0000313" key="2">
    <source>
        <dbReference type="EMBL" id="QDU88299.1"/>
    </source>
</evidence>
<protein>
    <recommendedName>
        <fullName evidence="1">Putative restriction endonuclease domain-containing protein</fullName>
    </recommendedName>
</protein>
<evidence type="ECO:0000313" key="3">
    <source>
        <dbReference type="Proteomes" id="UP000317429"/>
    </source>
</evidence>
<dbReference type="KEGG" id="pnd:Pla175_16740"/>
<name>A0A518D9Z3_9BACT</name>